<dbReference type="Proteomes" id="UP000054770">
    <property type="component" value="Unassembled WGS sequence"/>
</dbReference>
<comment type="caution">
    <text evidence="1">The sequence shown here is derived from an EMBL/GenBank/DDBJ whole genome shotgun (WGS) entry which is preliminary data.</text>
</comment>
<reference evidence="1" key="1">
    <citation type="submission" date="2016-01" db="EMBL/GenBank/DDBJ databases">
        <authorList>
            <person name="Peeters C."/>
        </authorList>
    </citation>
    <scope>NUCLEOTIDE SEQUENCE [LARGE SCALE GENOMIC DNA]</scope>
    <source>
        <strain evidence="1">LMG 22940</strain>
    </source>
</reference>
<accession>A0A158L1X2</accession>
<protein>
    <submittedName>
        <fullName evidence="1">Uncharacterized protein</fullName>
    </submittedName>
</protein>
<gene>
    <name evidence="1" type="ORF">AWB68_08167</name>
</gene>
<dbReference type="EMBL" id="FCON02000247">
    <property type="protein sequence ID" value="SAL86830.1"/>
    <property type="molecule type" value="Genomic_DNA"/>
</dbReference>
<dbReference type="AlphaFoldDB" id="A0A158L1X2"/>
<keyword evidence="2" id="KW-1185">Reference proteome</keyword>
<proteinExistence type="predicted"/>
<evidence type="ECO:0000313" key="1">
    <source>
        <dbReference type="EMBL" id="SAL86830.1"/>
    </source>
</evidence>
<organism evidence="1 2">
    <name type="scientific">Caballeronia choica</name>
    <dbReference type="NCBI Taxonomy" id="326476"/>
    <lineage>
        <taxon>Bacteria</taxon>
        <taxon>Pseudomonadati</taxon>
        <taxon>Pseudomonadota</taxon>
        <taxon>Betaproteobacteria</taxon>
        <taxon>Burkholderiales</taxon>
        <taxon>Burkholderiaceae</taxon>
        <taxon>Caballeronia</taxon>
    </lineage>
</organism>
<evidence type="ECO:0000313" key="2">
    <source>
        <dbReference type="Proteomes" id="UP000054770"/>
    </source>
</evidence>
<name>A0A158L1X2_9BURK</name>
<sequence>MHEDGNNNFEVTYVEGKHFPPTRSGKGAHFDLNYAATHAHRHGELKGSDARGG</sequence>